<accession>A0A0K0FQQ5</accession>
<keyword evidence="1" id="KW-1185">Reference proteome</keyword>
<reference evidence="2" key="2">
    <citation type="submission" date="2015-08" db="UniProtKB">
        <authorList>
            <consortium name="WormBaseParasite"/>
        </authorList>
    </citation>
    <scope>IDENTIFICATION</scope>
</reference>
<dbReference type="GO" id="GO:0003676">
    <property type="term" value="F:nucleic acid binding"/>
    <property type="evidence" value="ECO:0007669"/>
    <property type="project" value="InterPro"/>
</dbReference>
<dbReference type="Gene3D" id="3.30.420.10">
    <property type="entry name" value="Ribonuclease H-like superfamily/Ribonuclease H"/>
    <property type="match status" value="1"/>
</dbReference>
<dbReference type="AlphaFoldDB" id="A0A0K0FQQ5"/>
<proteinExistence type="predicted"/>
<dbReference type="InterPro" id="IPR036397">
    <property type="entry name" value="RNaseH_sf"/>
</dbReference>
<name>A0A0K0FQQ5_STRVS</name>
<protein>
    <submittedName>
        <fullName evidence="2">Integrase catalytic domain-containing protein</fullName>
    </submittedName>
</protein>
<evidence type="ECO:0000313" key="1">
    <source>
        <dbReference type="Proteomes" id="UP000035680"/>
    </source>
</evidence>
<reference evidence="1" key="1">
    <citation type="submission" date="2014-07" db="EMBL/GenBank/DDBJ databases">
        <authorList>
            <person name="Martin A.A"/>
            <person name="De Silva N."/>
        </authorList>
    </citation>
    <scope>NUCLEOTIDE SEQUENCE</scope>
</reference>
<sequence length="105" mass="12320">MYGTGNQHGILHYHESIAAIERVFRTIEDGLSKDVEGNAADWSKFIPQVQFHYNVLKHSSTQENPFKLMFGYNALFEYNFENCRDKISYIMNHDNDVKTRQASWN</sequence>
<dbReference type="InterPro" id="IPR012337">
    <property type="entry name" value="RNaseH-like_sf"/>
</dbReference>
<dbReference type="SUPFAM" id="SSF53098">
    <property type="entry name" value="Ribonuclease H-like"/>
    <property type="match status" value="1"/>
</dbReference>
<organism evidence="1 2">
    <name type="scientific">Strongyloides venezuelensis</name>
    <name type="common">Threadworm</name>
    <dbReference type="NCBI Taxonomy" id="75913"/>
    <lineage>
        <taxon>Eukaryota</taxon>
        <taxon>Metazoa</taxon>
        <taxon>Ecdysozoa</taxon>
        <taxon>Nematoda</taxon>
        <taxon>Chromadorea</taxon>
        <taxon>Rhabditida</taxon>
        <taxon>Tylenchina</taxon>
        <taxon>Panagrolaimomorpha</taxon>
        <taxon>Strongyloidoidea</taxon>
        <taxon>Strongyloididae</taxon>
        <taxon>Strongyloides</taxon>
    </lineage>
</organism>
<dbReference type="Proteomes" id="UP000035680">
    <property type="component" value="Unassembled WGS sequence"/>
</dbReference>
<dbReference type="WBParaSite" id="SVE_1198500.1">
    <property type="protein sequence ID" value="SVE_1198500.1"/>
    <property type="gene ID" value="SVE_1198500"/>
</dbReference>
<evidence type="ECO:0000313" key="2">
    <source>
        <dbReference type="WBParaSite" id="SVE_1198500.1"/>
    </source>
</evidence>